<sequence length="60" mass="6455">MSTVYNVVTRNRKNGCKCNGGYEHSHNGGGIDGVVEPLGVHFVEALGNTLHMFSCLTSVF</sequence>
<comment type="caution">
    <text evidence="1">The sequence shown here is derived from an EMBL/GenBank/DDBJ whole genome shotgun (WGS) entry which is preliminary data.</text>
</comment>
<reference evidence="1" key="2">
    <citation type="journal article" date="2024" name="Plant">
        <title>Genomic evolution and insights into agronomic trait innovations of Sesamum species.</title>
        <authorList>
            <person name="Miao H."/>
            <person name="Wang L."/>
            <person name="Qu L."/>
            <person name="Liu H."/>
            <person name="Sun Y."/>
            <person name="Le M."/>
            <person name="Wang Q."/>
            <person name="Wei S."/>
            <person name="Zheng Y."/>
            <person name="Lin W."/>
            <person name="Duan Y."/>
            <person name="Cao H."/>
            <person name="Xiong S."/>
            <person name="Wang X."/>
            <person name="Wei L."/>
            <person name="Li C."/>
            <person name="Ma Q."/>
            <person name="Ju M."/>
            <person name="Zhao R."/>
            <person name="Li G."/>
            <person name="Mu C."/>
            <person name="Tian Q."/>
            <person name="Mei H."/>
            <person name="Zhang T."/>
            <person name="Gao T."/>
            <person name="Zhang H."/>
        </authorList>
    </citation>
    <scope>NUCLEOTIDE SEQUENCE</scope>
    <source>
        <strain evidence="1">G02</strain>
    </source>
</reference>
<dbReference type="EMBL" id="JACGWJ010000005">
    <property type="protein sequence ID" value="KAL0418141.1"/>
    <property type="molecule type" value="Genomic_DNA"/>
</dbReference>
<gene>
    <name evidence="1" type="ORF">Sradi_1227600</name>
</gene>
<accession>A0AAW2UQ42</accession>
<proteinExistence type="predicted"/>
<dbReference type="AlphaFoldDB" id="A0AAW2UQ42"/>
<protein>
    <submittedName>
        <fullName evidence="1">Uncharacterized protein</fullName>
    </submittedName>
</protein>
<organism evidence="1">
    <name type="scientific">Sesamum radiatum</name>
    <name type="common">Black benniseed</name>
    <dbReference type="NCBI Taxonomy" id="300843"/>
    <lineage>
        <taxon>Eukaryota</taxon>
        <taxon>Viridiplantae</taxon>
        <taxon>Streptophyta</taxon>
        <taxon>Embryophyta</taxon>
        <taxon>Tracheophyta</taxon>
        <taxon>Spermatophyta</taxon>
        <taxon>Magnoliopsida</taxon>
        <taxon>eudicotyledons</taxon>
        <taxon>Gunneridae</taxon>
        <taxon>Pentapetalae</taxon>
        <taxon>asterids</taxon>
        <taxon>lamiids</taxon>
        <taxon>Lamiales</taxon>
        <taxon>Pedaliaceae</taxon>
        <taxon>Sesamum</taxon>
    </lineage>
</organism>
<name>A0AAW2UQ42_SESRA</name>
<reference evidence="1" key="1">
    <citation type="submission" date="2020-06" db="EMBL/GenBank/DDBJ databases">
        <authorList>
            <person name="Li T."/>
            <person name="Hu X."/>
            <person name="Zhang T."/>
            <person name="Song X."/>
            <person name="Zhang H."/>
            <person name="Dai N."/>
            <person name="Sheng W."/>
            <person name="Hou X."/>
            <person name="Wei L."/>
        </authorList>
    </citation>
    <scope>NUCLEOTIDE SEQUENCE</scope>
    <source>
        <strain evidence="1">G02</strain>
        <tissue evidence="1">Leaf</tissue>
    </source>
</reference>
<evidence type="ECO:0000313" key="1">
    <source>
        <dbReference type="EMBL" id="KAL0418141.1"/>
    </source>
</evidence>